<feature type="transmembrane region" description="Helical" evidence="1">
    <location>
        <begin position="154"/>
        <end position="178"/>
    </location>
</feature>
<keyword evidence="1" id="KW-0472">Membrane</keyword>
<dbReference type="PANTHER" id="PTHR37305">
    <property type="entry name" value="INTEGRAL MEMBRANE PROTEIN-RELATED"/>
    <property type="match status" value="1"/>
</dbReference>
<dbReference type="Pfam" id="PF12730">
    <property type="entry name" value="ABC2_membrane_4"/>
    <property type="match status" value="1"/>
</dbReference>
<gene>
    <name evidence="2" type="ORF">T190423A01A_20471</name>
</gene>
<name>A0ABP1F332_9FLAO</name>
<evidence type="ECO:0000313" key="3">
    <source>
        <dbReference type="Proteomes" id="UP001497527"/>
    </source>
</evidence>
<accession>A0ABP1F332</accession>
<proteinExistence type="predicted"/>
<feature type="transmembrane region" description="Helical" evidence="1">
    <location>
        <begin position="70"/>
        <end position="88"/>
    </location>
</feature>
<dbReference type="EMBL" id="CAXJIO010000011">
    <property type="protein sequence ID" value="CAL2102720.1"/>
    <property type="molecule type" value="Genomic_DNA"/>
</dbReference>
<dbReference type="RefSeq" id="WP_348716324.1">
    <property type="nucleotide sequence ID" value="NZ_CAXJIO010000011.1"/>
</dbReference>
<reference evidence="2 3" key="1">
    <citation type="submission" date="2024-05" db="EMBL/GenBank/DDBJ databases">
        <authorList>
            <person name="Duchaud E."/>
        </authorList>
    </citation>
    <scope>NUCLEOTIDE SEQUENCE [LARGE SCALE GENOMIC DNA]</scope>
    <source>
        <strain evidence="2">Ena-SAMPLE-TAB-13-05-2024-13:56:06:370-140308</strain>
    </source>
</reference>
<dbReference type="Proteomes" id="UP001497527">
    <property type="component" value="Unassembled WGS sequence"/>
</dbReference>
<dbReference type="PANTHER" id="PTHR37305:SF1">
    <property type="entry name" value="MEMBRANE PROTEIN"/>
    <property type="match status" value="1"/>
</dbReference>
<feature type="transmembrane region" description="Helical" evidence="1">
    <location>
        <begin position="230"/>
        <end position="252"/>
    </location>
</feature>
<keyword evidence="3" id="KW-1185">Reference proteome</keyword>
<dbReference type="CDD" id="cd21809">
    <property type="entry name" value="ABC-2_lan_permease-like"/>
    <property type="match status" value="1"/>
</dbReference>
<sequence length="260" mass="29578">MSALTFYISNTKNELIKLKRTFAFWLTIISALSIPLLFFIVYAVKHNSLVPGDGVNPWEKFMMNQVKNSIPFFVPMFIVLITSLIIQVEHKASGIKHIFTLPIPKWSVYYGKLTIVLVSIVVTYVYFYIAILIFGALLGVFYPDLGFLDFQPEYFKYIKMLFLSFIASLGIVGIQFWLSFRLKNFIIPLAVGMILVIVGLIASQAPESIYFPYAYNLLSINLGDNGPLTFGYSSVLVYSVFCFVVTCILGYLDVRRLNIK</sequence>
<feature type="transmembrane region" description="Helical" evidence="1">
    <location>
        <begin position="185"/>
        <end position="205"/>
    </location>
</feature>
<evidence type="ECO:0000256" key="1">
    <source>
        <dbReference type="SAM" id="Phobius"/>
    </source>
</evidence>
<feature type="transmembrane region" description="Helical" evidence="1">
    <location>
        <begin position="109"/>
        <end position="142"/>
    </location>
</feature>
<keyword evidence="1" id="KW-1133">Transmembrane helix</keyword>
<comment type="caution">
    <text evidence="2">The sequence shown here is derived from an EMBL/GenBank/DDBJ whole genome shotgun (WGS) entry which is preliminary data.</text>
</comment>
<keyword evidence="1" id="KW-0812">Transmembrane</keyword>
<protein>
    <submittedName>
        <fullName evidence="2">Lantibiotic transport system permease protein</fullName>
    </submittedName>
</protein>
<feature type="transmembrane region" description="Helical" evidence="1">
    <location>
        <begin position="21"/>
        <end position="44"/>
    </location>
</feature>
<evidence type="ECO:0000313" key="2">
    <source>
        <dbReference type="EMBL" id="CAL2102720.1"/>
    </source>
</evidence>
<organism evidence="2 3">
    <name type="scientific">Tenacibaculum polynesiense</name>
    <dbReference type="NCBI Taxonomy" id="3137857"/>
    <lineage>
        <taxon>Bacteria</taxon>
        <taxon>Pseudomonadati</taxon>
        <taxon>Bacteroidota</taxon>
        <taxon>Flavobacteriia</taxon>
        <taxon>Flavobacteriales</taxon>
        <taxon>Flavobacteriaceae</taxon>
        <taxon>Tenacibaculum</taxon>
    </lineage>
</organism>